<feature type="transmembrane region" description="Helical" evidence="13">
    <location>
        <begin position="36"/>
        <end position="54"/>
    </location>
</feature>
<dbReference type="GO" id="GO:0015087">
    <property type="term" value="F:cobalt ion transmembrane transporter activity"/>
    <property type="evidence" value="ECO:0007669"/>
    <property type="project" value="UniProtKB-UniRule"/>
</dbReference>
<dbReference type="PANTHER" id="PTHR43627:SF1">
    <property type="entry name" value="COBALT TRANSPORT PROTEIN CBIM"/>
    <property type="match status" value="1"/>
</dbReference>
<organism evidence="14">
    <name type="scientific">Fervidobacterium nodosum</name>
    <dbReference type="NCBI Taxonomy" id="2424"/>
    <lineage>
        <taxon>Bacteria</taxon>
        <taxon>Thermotogati</taxon>
        <taxon>Thermotogota</taxon>
        <taxon>Thermotogae</taxon>
        <taxon>Thermotogales</taxon>
        <taxon>Fervidobacteriaceae</taxon>
        <taxon>Fervidobacterium</taxon>
    </lineage>
</organism>
<dbReference type="HAMAP" id="MF_01462">
    <property type="entry name" value="CbiM"/>
    <property type="match status" value="1"/>
</dbReference>
<sequence>MLKGGMAMHKLFILVSLFIYSTFGFSMHIAEGFLPISWSLFWYALMLPFVMIGIRKISSLFEKDKRNLISISFVTGFVFVLSALKIPSVTGSCSHPTGVGFGAAIYGPFVTSVIGTVVLLFQALLLAHGGITTLGANAFSMAIVGGIVGYSTFRLLKKLKAKDSFSIFSAAFLADFSTYVVTSLQLALAFPSKEGGILGSFLKFGSVFIVTQIPLAIFEGILSIFAYRFLLQYLNQNVESVVIKHEN</sequence>
<dbReference type="UniPathway" id="UPA00148"/>
<feature type="transmembrane region" description="Helical" evidence="13">
    <location>
        <begin position="134"/>
        <end position="153"/>
    </location>
</feature>
<evidence type="ECO:0000256" key="1">
    <source>
        <dbReference type="ARBA" id="ARBA00004429"/>
    </source>
</evidence>
<evidence type="ECO:0000256" key="12">
    <source>
        <dbReference type="ARBA" id="ARBA00060918"/>
    </source>
</evidence>
<keyword evidence="4 13" id="KW-0813">Transport</keyword>
<accession>A0A7C5Y422</accession>
<keyword evidence="11 13" id="KW-0170">Cobalt</keyword>
<keyword evidence="9 13" id="KW-0406">Ion transport</keyword>
<dbReference type="FunFam" id="1.10.1760.20:FF:000001">
    <property type="entry name" value="Cobalt transport protein CbiM"/>
    <property type="match status" value="1"/>
</dbReference>
<evidence type="ECO:0000256" key="11">
    <source>
        <dbReference type="ARBA" id="ARBA00023285"/>
    </source>
</evidence>
<feature type="transmembrane region" description="Helical" evidence="13">
    <location>
        <begin position="66"/>
        <end position="84"/>
    </location>
</feature>
<proteinExistence type="inferred from homology"/>
<comment type="similarity">
    <text evidence="12 13">Belongs to the CbiM family.</text>
</comment>
<dbReference type="PANTHER" id="PTHR43627">
    <property type="match status" value="1"/>
</dbReference>
<evidence type="ECO:0000256" key="4">
    <source>
        <dbReference type="ARBA" id="ARBA00022448"/>
    </source>
</evidence>
<dbReference type="AlphaFoldDB" id="A0A7C5Y422"/>
<evidence type="ECO:0000256" key="6">
    <source>
        <dbReference type="ARBA" id="ARBA00022573"/>
    </source>
</evidence>
<name>A0A7C5Y422_9BACT</name>
<comment type="function">
    <text evidence="13">Part of the energy-coupling factor (ECF) transporter complex CbiMNOQ involved in cobalt import.</text>
</comment>
<dbReference type="GO" id="GO:0043190">
    <property type="term" value="C:ATP-binding cassette (ABC) transporter complex"/>
    <property type="evidence" value="ECO:0007669"/>
    <property type="project" value="InterPro"/>
</dbReference>
<evidence type="ECO:0000256" key="3">
    <source>
        <dbReference type="ARBA" id="ARBA00022426"/>
    </source>
</evidence>
<dbReference type="NCBIfam" id="NF006184">
    <property type="entry name" value="PRK08319.1"/>
    <property type="match status" value="1"/>
</dbReference>
<evidence type="ECO:0000256" key="8">
    <source>
        <dbReference type="ARBA" id="ARBA00022989"/>
    </source>
</evidence>
<feature type="transmembrane region" description="Helical" evidence="13">
    <location>
        <begin position="104"/>
        <end position="127"/>
    </location>
</feature>
<keyword evidence="10 13" id="KW-0472">Membrane</keyword>
<dbReference type="EMBL" id="DRXW01000170">
    <property type="protein sequence ID" value="HHR33826.1"/>
    <property type="molecule type" value="Genomic_DNA"/>
</dbReference>
<keyword evidence="8 13" id="KW-1133">Transmembrane helix</keyword>
<dbReference type="InterPro" id="IPR002751">
    <property type="entry name" value="CbiM/NikMN"/>
</dbReference>
<comment type="pathway">
    <text evidence="2 13">Cofactor biosynthesis; adenosylcobalamin biosynthesis.</text>
</comment>
<keyword evidence="3 13" id="KW-0171">Cobalt transport</keyword>
<evidence type="ECO:0000256" key="7">
    <source>
        <dbReference type="ARBA" id="ARBA00022692"/>
    </source>
</evidence>
<comment type="caution">
    <text evidence="14">The sequence shown here is derived from an EMBL/GenBank/DDBJ whole genome shotgun (WGS) entry which is preliminary data.</text>
</comment>
<evidence type="ECO:0000256" key="9">
    <source>
        <dbReference type="ARBA" id="ARBA00023065"/>
    </source>
</evidence>
<dbReference type="GO" id="GO:0009236">
    <property type="term" value="P:cobalamin biosynthetic process"/>
    <property type="evidence" value="ECO:0007669"/>
    <property type="project" value="UniProtKB-UniRule"/>
</dbReference>
<keyword evidence="5 13" id="KW-1003">Cell membrane</keyword>
<evidence type="ECO:0000313" key="14">
    <source>
        <dbReference type="EMBL" id="HHR33826.1"/>
    </source>
</evidence>
<comment type="subunit">
    <text evidence="13">Forms an energy-coupling factor (ECF) transporter complex composed of an ATP-binding protein (A component, CbiO), a transmembrane protein (T component, CbiQ) and 2 possible substrate-capture proteins (S components, CbiM and CbiN) of unknown stoichimetry.</text>
</comment>
<dbReference type="Pfam" id="PF01891">
    <property type="entry name" value="CbiM"/>
    <property type="match status" value="1"/>
</dbReference>
<gene>
    <name evidence="13" type="primary">cbiM</name>
    <name evidence="14" type="ORF">ENM46_02650</name>
</gene>
<comment type="subcellular location">
    <subcellularLocation>
        <location evidence="1">Cell inner membrane</location>
        <topology evidence="1">Multi-pass membrane protein</topology>
    </subcellularLocation>
    <subcellularLocation>
        <location evidence="13">Cell membrane</location>
        <topology evidence="13">Multi-pass membrane protein</topology>
    </subcellularLocation>
</comment>
<keyword evidence="6 13" id="KW-0169">Cobalamin biosynthesis</keyword>
<evidence type="ECO:0000256" key="13">
    <source>
        <dbReference type="HAMAP-Rule" id="MF_01462"/>
    </source>
</evidence>
<evidence type="ECO:0000256" key="2">
    <source>
        <dbReference type="ARBA" id="ARBA00004953"/>
    </source>
</evidence>
<keyword evidence="7 13" id="KW-0812">Transmembrane</keyword>
<feature type="transmembrane region" description="Helical" evidence="13">
    <location>
        <begin position="12"/>
        <end position="30"/>
    </location>
</feature>
<evidence type="ECO:0000256" key="5">
    <source>
        <dbReference type="ARBA" id="ARBA00022475"/>
    </source>
</evidence>
<protein>
    <recommendedName>
        <fullName evidence="13">Cobalt transport protein CbiM</fullName>
    </recommendedName>
    <alternativeName>
        <fullName evidence="13">Energy-coupling factor transporter probable substrate-capture protein CbiM</fullName>
        <shortName evidence="13">ECF transporter S component CbiM</shortName>
    </alternativeName>
</protein>
<dbReference type="InterPro" id="IPR018024">
    <property type="entry name" value="CbiM"/>
</dbReference>
<dbReference type="NCBIfam" id="TIGR00123">
    <property type="entry name" value="cbiM"/>
    <property type="match status" value="1"/>
</dbReference>
<feature type="transmembrane region" description="Helical" evidence="13">
    <location>
        <begin position="165"/>
        <end position="189"/>
    </location>
</feature>
<reference evidence="14" key="1">
    <citation type="journal article" date="2020" name="mSystems">
        <title>Genome- and Community-Level Interaction Insights into Carbon Utilization and Element Cycling Functions of Hydrothermarchaeota in Hydrothermal Sediment.</title>
        <authorList>
            <person name="Zhou Z."/>
            <person name="Liu Y."/>
            <person name="Xu W."/>
            <person name="Pan J."/>
            <person name="Luo Z.H."/>
            <person name="Li M."/>
        </authorList>
    </citation>
    <scope>NUCLEOTIDE SEQUENCE [LARGE SCALE GENOMIC DNA]</scope>
    <source>
        <strain evidence="14">SpSt-1088</strain>
    </source>
</reference>
<dbReference type="Gene3D" id="1.10.1760.20">
    <property type="match status" value="1"/>
</dbReference>
<feature type="transmembrane region" description="Helical" evidence="13">
    <location>
        <begin position="201"/>
        <end position="227"/>
    </location>
</feature>
<evidence type="ECO:0000256" key="10">
    <source>
        <dbReference type="ARBA" id="ARBA00023136"/>
    </source>
</evidence>